<reference evidence="1 2" key="1">
    <citation type="submission" date="2015-08" db="EMBL/GenBank/DDBJ databases">
        <title>Emmonsia species relationships and genome sequence.</title>
        <authorList>
            <person name="Cuomo C.A."/>
            <person name="Schwartz I.S."/>
            <person name="Kenyon C."/>
            <person name="De Hoog G.S."/>
            <person name="Govender N.P."/>
            <person name="Botha A."/>
            <person name="Moreno L."/>
            <person name="De Vries M."/>
            <person name="Munoz J.F."/>
            <person name="Stielow J.B."/>
        </authorList>
    </citation>
    <scope>NUCLEOTIDE SEQUENCE [LARGE SCALE GENOMIC DNA]</scope>
    <source>
        <strain evidence="1 2">EI222</strain>
    </source>
</reference>
<gene>
    <name evidence="1" type="ORF">ACJ73_03897</name>
</gene>
<sequence>MFGFQYDGQELNHELVAAVAQLLDKASVFNLLWGDYALRFLGVPAVTDGIAFIIPDARVSTAYSALFDAGFHPCTKGSSCTVTTGLRGPPPTARLHLNDHRPLSIYRNSDILWTFPSFESTFSDPNYRNSLLASFFDPQLYPFRFLTASRYTESTILFLARHRGSHAESWLMARLSYIMEYVEGTSLFKEQDLQLDCREYYRALKLGDPEMFSVLDRLRG</sequence>
<dbReference type="AlphaFoldDB" id="A0A1J9Q7J6"/>
<dbReference type="OrthoDB" id="4499271at2759"/>
<dbReference type="VEuPathDB" id="FungiDB:ACJ73_03897"/>
<protein>
    <submittedName>
        <fullName evidence="1">Uncharacterized protein</fullName>
    </submittedName>
</protein>
<comment type="caution">
    <text evidence="1">The sequence shown here is derived from an EMBL/GenBank/DDBJ whole genome shotgun (WGS) entry which is preliminary data.</text>
</comment>
<evidence type="ECO:0000313" key="1">
    <source>
        <dbReference type="EMBL" id="OJD24742.1"/>
    </source>
</evidence>
<name>A0A1J9Q7J6_9EURO</name>
<evidence type="ECO:0000313" key="2">
    <source>
        <dbReference type="Proteomes" id="UP000242791"/>
    </source>
</evidence>
<proteinExistence type="predicted"/>
<accession>A0A1J9Q7J6</accession>
<dbReference type="EMBL" id="LGTZ01000499">
    <property type="protein sequence ID" value="OJD24742.1"/>
    <property type="molecule type" value="Genomic_DNA"/>
</dbReference>
<keyword evidence="2" id="KW-1185">Reference proteome</keyword>
<dbReference type="Proteomes" id="UP000242791">
    <property type="component" value="Unassembled WGS sequence"/>
</dbReference>
<organism evidence="1 2">
    <name type="scientific">Blastomyces percursus</name>
    <dbReference type="NCBI Taxonomy" id="1658174"/>
    <lineage>
        <taxon>Eukaryota</taxon>
        <taxon>Fungi</taxon>
        <taxon>Dikarya</taxon>
        <taxon>Ascomycota</taxon>
        <taxon>Pezizomycotina</taxon>
        <taxon>Eurotiomycetes</taxon>
        <taxon>Eurotiomycetidae</taxon>
        <taxon>Onygenales</taxon>
        <taxon>Ajellomycetaceae</taxon>
        <taxon>Blastomyces</taxon>
    </lineage>
</organism>